<dbReference type="CDD" id="cd06173">
    <property type="entry name" value="MFS_MefA_like"/>
    <property type="match status" value="1"/>
</dbReference>
<dbReference type="GO" id="GO:0022857">
    <property type="term" value="F:transmembrane transporter activity"/>
    <property type="evidence" value="ECO:0007669"/>
    <property type="project" value="InterPro"/>
</dbReference>
<keyword evidence="5 7" id="KW-1133">Transmembrane helix</keyword>
<dbReference type="STRING" id="670482.SAMN04488542_12319"/>
<dbReference type="PANTHER" id="PTHR43266:SF2">
    <property type="entry name" value="MAJOR FACILITATOR SUPERFAMILY (MFS) PROFILE DOMAIN-CONTAINING PROTEIN"/>
    <property type="match status" value="1"/>
</dbReference>
<keyword evidence="3" id="KW-1003">Cell membrane</keyword>
<evidence type="ECO:0000256" key="5">
    <source>
        <dbReference type="ARBA" id="ARBA00022989"/>
    </source>
</evidence>
<gene>
    <name evidence="9" type="ORF">SAMN04488542_12319</name>
</gene>
<feature type="transmembrane region" description="Helical" evidence="7">
    <location>
        <begin position="168"/>
        <end position="185"/>
    </location>
</feature>
<dbReference type="Gene3D" id="1.20.1250.20">
    <property type="entry name" value="MFS general substrate transporter like domains"/>
    <property type="match status" value="1"/>
</dbReference>
<dbReference type="EMBL" id="FNBG01000023">
    <property type="protein sequence ID" value="SDG01091.1"/>
    <property type="molecule type" value="Genomic_DNA"/>
</dbReference>
<dbReference type="InterPro" id="IPR020846">
    <property type="entry name" value="MFS_dom"/>
</dbReference>
<feature type="transmembrane region" description="Helical" evidence="7">
    <location>
        <begin position="245"/>
        <end position="269"/>
    </location>
</feature>
<dbReference type="OrthoDB" id="9775268at2"/>
<sequence>MNSDTLAATQSQKDVIQSLSKPLLHNRTFLWIYAGSTLSIIGEGFHSIVIGYWVLSTTGSAKAMMTIMLIQMITSFVLGSIAGTFADRYNRRMIMLSMDILRALLIAGVAVVVTYGGVEVWWLLVGLLAMIGAASQFHNPAFASSLVYIVGKDHIQRATGLMQITDTLARLVGLSLGGAAAAIFGGPASVIGVSVAFGISACCVLLSGSFPSPERLEEEKKGFWTDFKHGLSYIQKHSIARSVSILLPSIMVFFVASMMVFQVLAVTIWRATPWQFGMLEAIIPIGYASGAGLVSLMGRKLASRGMWVSLAMLLAGPNLMLLATIHHVYFAIPFVFLIGFILAIGTVIVTVMLRTEVDGEYQGRVFGTIGSLSSLATPFGIILSGVFSDLYGADLVLLINGAALTLVAALCVYFLKALRKYD</sequence>
<evidence type="ECO:0000256" key="7">
    <source>
        <dbReference type="SAM" id="Phobius"/>
    </source>
</evidence>
<feature type="domain" description="Major facilitator superfamily (MFS) profile" evidence="8">
    <location>
        <begin position="237"/>
        <end position="422"/>
    </location>
</feature>
<feature type="transmembrane region" description="Helical" evidence="7">
    <location>
        <begin position="365"/>
        <end position="383"/>
    </location>
</feature>
<dbReference type="Proteomes" id="UP000198972">
    <property type="component" value="Unassembled WGS sequence"/>
</dbReference>
<accession>A0A1G7QRE0</accession>
<feature type="transmembrane region" description="Helical" evidence="7">
    <location>
        <begin position="331"/>
        <end position="353"/>
    </location>
</feature>
<organism evidence="9 10">
    <name type="scientific">Fontibacillus panacisegetis</name>
    <dbReference type="NCBI Taxonomy" id="670482"/>
    <lineage>
        <taxon>Bacteria</taxon>
        <taxon>Bacillati</taxon>
        <taxon>Bacillota</taxon>
        <taxon>Bacilli</taxon>
        <taxon>Bacillales</taxon>
        <taxon>Paenibacillaceae</taxon>
        <taxon>Fontibacillus</taxon>
    </lineage>
</organism>
<protein>
    <submittedName>
        <fullName evidence="9">Predicted arabinose efflux permease, MFS family</fullName>
    </submittedName>
</protein>
<evidence type="ECO:0000256" key="4">
    <source>
        <dbReference type="ARBA" id="ARBA00022692"/>
    </source>
</evidence>
<feature type="transmembrane region" description="Helical" evidence="7">
    <location>
        <begin position="93"/>
        <end position="115"/>
    </location>
</feature>
<feature type="transmembrane region" description="Helical" evidence="7">
    <location>
        <begin position="281"/>
        <end position="298"/>
    </location>
</feature>
<dbReference type="RefSeq" id="WP_091233591.1">
    <property type="nucleotide sequence ID" value="NZ_FNBG01000023.1"/>
</dbReference>
<comment type="subcellular location">
    <subcellularLocation>
        <location evidence="1">Cell membrane</location>
        <topology evidence="1">Multi-pass membrane protein</topology>
    </subcellularLocation>
</comment>
<dbReference type="GO" id="GO:0005886">
    <property type="term" value="C:plasma membrane"/>
    <property type="evidence" value="ECO:0007669"/>
    <property type="project" value="UniProtKB-SubCell"/>
</dbReference>
<keyword evidence="2" id="KW-0813">Transport</keyword>
<evidence type="ECO:0000313" key="10">
    <source>
        <dbReference type="Proteomes" id="UP000198972"/>
    </source>
</evidence>
<dbReference type="AlphaFoldDB" id="A0A1G7QRE0"/>
<evidence type="ECO:0000256" key="2">
    <source>
        <dbReference type="ARBA" id="ARBA00022448"/>
    </source>
</evidence>
<dbReference type="Pfam" id="PF05977">
    <property type="entry name" value="MFS_3"/>
    <property type="match status" value="1"/>
</dbReference>
<evidence type="ECO:0000259" key="8">
    <source>
        <dbReference type="PROSITE" id="PS50850"/>
    </source>
</evidence>
<evidence type="ECO:0000313" key="9">
    <source>
        <dbReference type="EMBL" id="SDG01091.1"/>
    </source>
</evidence>
<dbReference type="PANTHER" id="PTHR43266">
    <property type="entry name" value="MACROLIDE-EFFLUX PROTEIN"/>
    <property type="match status" value="1"/>
</dbReference>
<dbReference type="InterPro" id="IPR010290">
    <property type="entry name" value="TM_effector"/>
</dbReference>
<reference evidence="9 10" key="1">
    <citation type="submission" date="2016-10" db="EMBL/GenBank/DDBJ databases">
        <authorList>
            <person name="de Groot N.N."/>
        </authorList>
    </citation>
    <scope>NUCLEOTIDE SEQUENCE [LARGE SCALE GENOMIC DNA]</scope>
    <source>
        <strain evidence="9 10">DSM 28129</strain>
    </source>
</reference>
<evidence type="ECO:0000256" key="1">
    <source>
        <dbReference type="ARBA" id="ARBA00004651"/>
    </source>
</evidence>
<keyword evidence="6 7" id="KW-0472">Membrane</keyword>
<evidence type="ECO:0000256" key="3">
    <source>
        <dbReference type="ARBA" id="ARBA00022475"/>
    </source>
</evidence>
<feature type="transmembrane region" description="Helical" evidence="7">
    <location>
        <begin position="67"/>
        <end position="86"/>
    </location>
</feature>
<proteinExistence type="predicted"/>
<dbReference type="InterPro" id="IPR036259">
    <property type="entry name" value="MFS_trans_sf"/>
</dbReference>
<evidence type="ECO:0000256" key="6">
    <source>
        <dbReference type="ARBA" id="ARBA00023136"/>
    </source>
</evidence>
<feature type="transmembrane region" description="Helical" evidence="7">
    <location>
        <begin position="305"/>
        <end position="325"/>
    </location>
</feature>
<dbReference type="SUPFAM" id="SSF103473">
    <property type="entry name" value="MFS general substrate transporter"/>
    <property type="match status" value="1"/>
</dbReference>
<feature type="transmembrane region" description="Helical" evidence="7">
    <location>
        <begin position="395"/>
        <end position="415"/>
    </location>
</feature>
<keyword evidence="4 7" id="KW-0812">Transmembrane</keyword>
<name>A0A1G7QRE0_9BACL</name>
<dbReference type="PROSITE" id="PS50850">
    <property type="entry name" value="MFS"/>
    <property type="match status" value="1"/>
</dbReference>
<feature type="transmembrane region" description="Helical" evidence="7">
    <location>
        <begin position="30"/>
        <end position="55"/>
    </location>
</feature>
<keyword evidence="10" id="KW-1185">Reference proteome</keyword>